<name>A0ABU1F312_9RHOB</name>
<dbReference type="Proteomes" id="UP001247754">
    <property type="component" value="Unassembled WGS sequence"/>
</dbReference>
<sequence>MRRFAALCAALEDAPDPEARTAALAGWLATADEPDRAQGVALLAGRRPRRVATGAELRAWAAAAAGIPDWLVEDCRRATGDLAETLAHLPPAPMAAEEGLVAELTRLAALARADAAARQAALRAAWNRMEPPARLVLNRLATGGFRLTLPVPVLAAALARATGADPAAAAAGLAGGWTADRGLAVLAATGGARPLPFAPVSVLETIEALGPCADWVAEWDRDAPRVQLLRQDGALHVWTAAEPLTAPALAPLGAHLPEGAALAGWLMTRDGPRFMAQDWLMPTAPLPERRARLEAWAATLPPGLPLDLAPLLPATGWPALDAARHRARAHGATGLLLRRLDGAEERRWPAPPLRLRAVLTQAQADGSALMLALRAGDALVPIVRIAPALPPAEAAALFGWIRANIRERAGPVLVLPPEQVFEIAFDTATPAPRRKAGLALTGARLTRWLSGGAEADTLEDLRALIG</sequence>
<dbReference type="Gene3D" id="1.10.3260.10">
    <property type="entry name" value="DNA ligase, ATP-dependent, N-terminal domain"/>
    <property type="match status" value="1"/>
</dbReference>
<dbReference type="InterPro" id="IPR012340">
    <property type="entry name" value="NA-bd_OB-fold"/>
</dbReference>
<comment type="caution">
    <text evidence="2">The sequence shown here is derived from an EMBL/GenBank/DDBJ whole genome shotgun (WGS) entry which is preliminary data.</text>
</comment>
<evidence type="ECO:0000313" key="3">
    <source>
        <dbReference type="Proteomes" id="UP001247754"/>
    </source>
</evidence>
<reference evidence="2 3" key="1">
    <citation type="submission" date="2023-09" db="EMBL/GenBank/DDBJ databases">
        <title>Xinfangfangia sedmenti sp. nov., isolated the sedment.</title>
        <authorList>
            <person name="Xu L."/>
        </authorList>
    </citation>
    <scope>NUCLEOTIDE SEQUENCE [LARGE SCALE GENOMIC DNA]</scope>
    <source>
        <strain evidence="2 3">LG-4</strain>
    </source>
</reference>
<protein>
    <submittedName>
        <fullName evidence="2">Uncharacterized protein</fullName>
    </submittedName>
</protein>
<accession>A0ABU1F312</accession>
<dbReference type="RefSeq" id="WP_310455350.1">
    <property type="nucleotide sequence ID" value="NZ_JAVKPH010000001.1"/>
</dbReference>
<dbReference type="EMBL" id="JAVKPH010000001">
    <property type="protein sequence ID" value="MDR5651259.1"/>
    <property type="molecule type" value="Genomic_DNA"/>
</dbReference>
<organism evidence="2 3">
    <name type="scientific">Ruixingdingia sedimenti</name>
    <dbReference type="NCBI Taxonomy" id="3073604"/>
    <lineage>
        <taxon>Bacteria</taxon>
        <taxon>Pseudomonadati</taxon>
        <taxon>Pseudomonadota</taxon>
        <taxon>Alphaproteobacteria</taxon>
        <taxon>Rhodobacterales</taxon>
        <taxon>Paracoccaceae</taxon>
        <taxon>Ruixingdingia</taxon>
    </lineage>
</organism>
<keyword evidence="3" id="KW-1185">Reference proteome</keyword>
<proteinExistence type="predicted"/>
<evidence type="ECO:0000256" key="1">
    <source>
        <dbReference type="ARBA" id="ARBA00022598"/>
    </source>
</evidence>
<dbReference type="SUPFAM" id="SSF50249">
    <property type="entry name" value="Nucleic acid-binding proteins"/>
    <property type="match status" value="1"/>
</dbReference>
<dbReference type="InterPro" id="IPR036599">
    <property type="entry name" value="DNA_ligase_N_sf"/>
</dbReference>
<evidence type="ECO:0000313" key="2">
    <source>
        <dbReference type="EMBL" id="MDR5651259.1"/>
    </source>
</evidence>
<keyword evidence="1" id="KW-0436">Ligase</keyword>
<dbReference type="SUPFAM" id="SSF56091">
    <property type="entry name" value="DNA ligase/mRNA capping enzyme, catalytic domain"/>
    <property type="match status" value="1"/>
</dbReference>
<gene>
    <name evidence="2" type="ORF">RGD00_01455</name>
</gene>